<accession>X5M5Y4</accession>
<proteinExistence type="evidence at protein level"/>
<dbReference type="KEGG" id="cel:CELE_Y39G10AR.7"/>
<sequence length="476" mass="54218">MPAPKFIEGPNTVQTSLYGYDRSKKVQFQLNNLRGKPIMVLRSDTVIPKNEEAPPPRSTFAKKWVDRSRHIPTIPLYKSTCRSYSHFHHQYTCPKPSSESAFPFPISPTQIDLPFGHTAHDRKPSCLPTPRGSPNSPRLTPEDEMTVKRLFDKLEIPTTPATSSASSSYVSHKTLLELNSKVSKTSAIDVSVPPVTESSEADSVRIDLSFLVDTPKSLSDSRRSSCSDTSPPDLEEIASSCDEVEKPPGHTCQDEAQCNIFRKGECIDEKKERQNMIQWFNDLVQWRHDIIAKKRFGPPRCPPPPLTVTMIGASRSQRANPFHRVGEVHPFAMEVMDHVRRKMDAKRSYRLVPAGPTFPAPHEFMANAKCLEPHLFVEYCYQLTAAAYVDTGLNYPNRRPPIPPRMEPIPEQACRESICSSASEFSSDGEYSDDSDDTKNERLRQKLERHRKRENRLRKLFRRREVLDEIDEEDDD</sequence>
<dbReference type="OrthoDB" id="5818800at2759"/>
<name>X5M5Y4_CAEEL</name>
<evidence type="ECO:0007829" key="5">
    <source>
        <dbReference type="PeptideAtlas" id="X5M5Y4"/>
    </source>
</evidence>
<evidence type="ECO:0000313" key="4">
    <source>
        <dbReference type="WormBase" id="Y39G10AR.7b"/>
    </source>
</evidence>
<evidence type="ECO:0000313" key="3">
    <source>
        <dbReference type="Proteomes" id="UP000001940"/>
    </source>
</evidence>
<dbReference type="SMR" id="X5M5Y4"/>
<dbReference type="WormBase" id="Y39G10AR.7b">
    <property type="protein sequence ID" value="CE49621"/>
    <property type="gene ID" value="WBGene00021465"/>
    <property type="gene designation" value="ekl-7"/>
</dbReference>
<dbReference type="InParanoid" id="X5M5Y4"/>
<dbReference type="ExpressionAtlas" id="X5M5Y4">
    <property type="expression patterns" value="baseline and differential"/>
</dbReference>
<keyword evidence="3" id="KW-1185">Reference proteome</keyword>
<feature type="region of interest" description="Disordered" evidence="1">
    <location>
        <begin position="422"/>
        <end position="449"/>
    </location>
</feature>
<dbReference type="CTD" id="189772"/>
<dbReference type="AlphaFoldDB" id="X5M5Y4"/>
<dbReference type="Bgee" id="WBGene00021465">
    <property type="expression patterns" value="Expressed in adult organism and 3 other cell types or tissues"/>
</dbReference>
<protein>
    <submittedName>
        <fullName evidence="2">PEHE domain-containing protein</fullName>
    </submittedName>
</protein>
<dbReference type="Proteomes" id="UP000001940">
    <property type="component" value="Chromosome I"/>
</dbReference>
<feature type="region of interest" description="Disordered" evidence="1">
    <location>
        <begin position="121"/>
        <end position="141"/>
    </location>
</feature>
<evidence type="ECO:0000256" key="1">
    <source>
        <dbReference type="SAM" id="MobiDB-lite"/>
    </source>
</evidence>
<keyword evidence="5" id="KW-1267">Proteomics identification</keyword>
<dbReference type="RefSeq" id="NP_001293362.1">
    <property type="nucleotide sequence ID" value="NM_001306433.2"/>
</dbReference>
<dbReference type="STRING" id="6239.Y39G10AR.7b.1"/>
<gene>
    <name evidence="2 4" type="primary">ekl-7</name>
    <name evidence="2" type="ORF">CELE_Y39G10AR.7</name>
    <name evidence="4" type="ORF">Y39G10AR.7</name>
</gene>
<dbReference type="FunCoup" id="X5M5Y4">
    <property type="interactions" value="829"/>
</dbReference>
<reference evidence="2 3" key="1">
    <citation type="journal article" date="1998" name="Science">
        <title>Genome sequence of the nematode C. elegans: a platform for investigating biology.</title>
        <authorList>
            <consortium name="The C. elegans sequencing consortium"/>
            <person name="Sulson J.E."/>
            <person name="Waterston R."/>
        </authorList>
    </citation>
    <scope>NUCLEOTIDE SEQUENCE [LARGE SCALE GENOMIC DNA]</scope>
    <source>
        <strain evidence="2 3">Bristol N2</strain>
    </source>
</reference>
<dbReference type="AGR" id="WB:WBGene00021465"/>
<dbReference type="EMBL" id="BX284601">
    <property type="protein sequence ID" value="CDO41154.1"/>
    <property type="molecule type" value="Genomic_DNA"/>
</dbReference>
<dbReference type="GeneID" id="189772"/>
<organism evidence="2 3">
    <name type="scientific">Caenorhabditis elegans</name>
    <dbReference type="NCBI Taxonomy" id="6239"/>
    <lineage>
        <taxon>Eukaryota</taxon>
        <taxon>Metazoa</taxon>
        <taxon>Ecdysozoa</taxon>
        <taxon>Nematoda</taxon>
        <taxon>Chromadorea</taxon>
        <taxon>Rhabditida</taxon>
        <taxon>Rhabditina</taxon>
        <taxon>Rhabditomorpha</taxon>
        <taxon>Rhabditoidea</taxon>
        <taxon>Rhabditidae</taxon>
        <taxon>Peloderinae</taxon>
        <taxon>Caenorhabditis</taxon>
    </lineage>
</organism>
<evidence type="ECO:0000313" key="2">
    <source>
        <dbReference type="EMBL" id="CDO41154.1"/>
    </source>
</evidence>
<feature type="compositionally biased region" description="Basic and acidic residues" evidence="1">
    <location>
        <begin position="437"/>
        <end position="446"/>
    </location>
</feature>
<dbReference type="OMA" id="AMEAMDH"/>